<comment type="caution">
    <text evidence="2">The sequence shown here is derived from an EMBL/GenBank/DDBJ whole genome shotgun (WGS) entry which is preliminary data.</text>
</comment>
<proteinExistence type="predicted"/>
<feature type="compositionally biased region" description="Polar residues" evidence="1">
    <location>
        <begin position="80"/>
        <end position="91"/>
    </location>
</feature>
<evidence type="ECO:0000313" key="2">
    <source>
        <dbReference type="EMBL" id="CAF9920992.1"/>
    </source>
</evidence>
<dbReference type="AlphaFoldDB" id="A0A8H3IAJ8"/>
<reference evidence="2" key="1">
    <citation type="submission" date="2021-03" db="EMBL/GenBank/DDBJ databases">
        <authorList>
            <person name="Tagirdzhanova G."/>
        </authorList>
    </citation>
    <scope>NUCLEOTIDE SEQUENCE</scope>
</reference>
<feature type="compositionally biased region" description="Pro residues" evidence="1">
    <location>
        <begin position="31"/>
        <end position="54"/>
    </location>
</feature>
<dbReference type="Proteomes" id="UP000664521">
    <property type="component" value="Unassembled WGS sequence"/>
</dbReference>
<protein>
    <submittedName>
        <fullName evidence="2">Uncharacterized protein</fullName>
    </submittedName>
</protein>
<feature type="compositionally biased region" description="Polar residues" evidence="1">
    <location>
        <begin position="61"/>
        <end position="71"/>
    </location>
</feature>
<feature type="compositionally biased region" description="Basic and acidic residues" evidence="1">
    <location>
        <begin position="187"/>
        <end position="204"/>
    </location>
</feature>
<gene>
    <name evidence="2" type="ORF">HETSPECPRED_004401</name>
</gene>
<organism evidence="2 3">
    <name type="scientific">Heterodermia speciosa</name>
    <dbReference type="NCBI Taxonomy" id="116794"/>
    <lineage>
        <taxon>Eukaryota</taxon>
        <taxon>Fungi</taxon>
        <taxon>Dikarya</taxon>
        <taxon>Ascomycota</taxon>
        <taxon>Pezizomycotina</taxon>
        <taxon>Lecanoromycetes</taxon>
        <taxon>OSLEUM clade</taxon>
        <taxon>Lecanoromycetidae</taxon>
        <taxon>Caliciales</taxon>
        <taxon>Physciaceae</taxon>
        <taxon>Heterodermia</taxon>
    </lineage>
</organism>
<feature type="compositionally biased region" description="Polar residues" evidence="1">
    <location>
        <begin position="1"/>
        <end position="21"/>
    </location>
</feature>
<accession>A0A8H3IAJ8</accession>
<dbReference type="EMBL" id="CAJPDS010000027">
    <property type="protein sequence ID" value="CAF9920992.1"/>
    <property type="molecule type" value="Genomic_DNA"/>
</dbReference>
<sequence length="283" mass="31372">MDSHNQTLNPKDSNQQATKTVSSNNITPPTTTNPPPQQPPMKSPSPTQPQPKAPILPDSPWYQSDIPQLWQSEPHPLSPPHTTQHPATDTSKPPWDFIDLPSLPNHPTPELEACESLQSWGEENIMHPLPPFEIDVQEEAELMQLGRDMLREMAEYLPPPTDPEVVDILPSTAKRGDENVVKPLEGTGKEKREAVPRPTPKVDPRTYSAPQTHRAPRPRTIFPVPNLGDLHVGIGPVKVDDYRDYGSLDRMDEGDDERGKEPGVTLEELNAAGIEAGFPPLDL</sequence>
<feature type="compositionally biased region" description="Basic and acidic residues" evidence="1">
    <location>
        <begin position="238"/>
        <end position="261"/>
    </location>
</feature>
<feature type="region of interest" description="Disordered" evidence="1">
    <location>
        <begin position="156"/>
        <end position="263"/>
    </location>
</feature>
<feature type="region of interest" description="Disordered" evidence="1">
    <location>
        <begin position="1"/>
        <end position="110"/>
    </location>
</feature>
<keyword evidence="3" id="KW-1185">Reference proteome</keyword>
<evidence type="ECO:0000256" key="1">
    <source>
        <dbReference type="SAM" id="MobiDB-lite"/>
    </source>
</evidence>
<evidence type="ECO:0000313" key="3">
    <source>
        <dbReference type="Proteomes" id="UP000664521"/>
    </source>
</evidence>
<name>A0A8H3IAJ8_9LECA</name>